<dbReference type="GeneID" id="100118965"/>
<feature type="transmembrane region" description="Helical" evidence="10">
    <location>
        <begin position="176"/>
        <end position="198"/>
    </location>
</feature>
<dbReference type="AlphaFoldDB" id="A0A7M7IW34"/>
<dbReference type="PRINTS" id="PR00171">
    <property type="entry name" value="SUGRTRNSPORT"/>
</dbReference>
<dbReference type="RefSeq" id="XP_016845824.1">
    <property type="nucleotide sequence ID" value="XM_016990335.3"/>
</dbReference>
<dbReference type="InterPro" id="IPR036259">
    <property type="entry name" value="MFS_trans_sf"/>
</dbReference>
<keyword evidence="6 10" id="KW-0472">Membrane</keyword>
<feature type="transmembrane region" description="Helical" evidence="10">
    <location>
        <begin position="235"/>
        <end position="258"/>
    </location>
</feature>
<protein>
    <recommendedName>
        <fullName evidence="11">Major facilitator superfamily (MFS) profile domain-containing protein</fullName>
    </recommendedName>
</protein>
<feature type="transmembrane region" description="Helical" evidence="10">
    <location>
        <begin position="383"/>
        <end position="404"/>
    </location>
</feature>
<evidence type="ECO:0000256" key="7">
    <source>
        <dbReference type="ARBA" id="ARBA00023180"/>
    </source>
</evidence>
<accession>A0A7M7IW34</accession>
<feature type="transmembrane region" description="Helical" evidence="10">
    <location>
        <begin position="296"/>
        <end position="318"/>
    </location>
</feature>
<reference evidence="12" key="1">
    <citation type="submission" date="2021-01" db="UniProtKB">
        <authorList>
            <consortium name="EnsemblMetazoa"/>
        </authorList>
    </citation>
    <scope>IDENTIFICATION</scope>
</reference>
<dbReference type="SMR" id="A0A7M7IW34"/>
<evidence type="ECO:0000313" key="12">
    <source>
        <dbReference type="EnsemblMetazoa" id="XP_016845824"/>
    </source>
</evidence>
<evidence type="ECO:0000256" key="1">
    <source>
        <dbReference type="ARBA" id="ARBA00004651"/>
    </source>
</evidence>
<sequence length="592" mass="64881">MQHVRQESPDNAAWYRIMNQRMDEEDYGEGFIAESHPLRPTHLNIPNRDSRAPSISSSVTDMDVPIYTRDTTIPLSAKKRKMDSEKSRDGNQEQPSTPTALAPSDKRIHADKDAGFNPHLAFAIGAAALGSSFQHGFNTGVVSTPETVIGEWISAVKGNRSGEVIDPEVMKGEVTITWAITVAIFCVGGMIGGALVGWAADRFGRKGSLLLNNIFVVAAVFFEALAKPMNSFELIILGRFIIGINAGLNAGLAPMYLAEISPMHLRGAVGTVYQLVITISILVAQILGKFMSTPELWPWLFCLTIIPAIIQVITLPFCPESPKFLLLSRGKDMDAQRSLTWLRGTIEVHDEMEEMRAEYESIKLVPQVTLTELIMNSSLRIPLFISVMIMLAQQLSGINAIMFYSTKIFKMAQLSESQAGNATIGVGVVNVLMTFVSMILVEKAGRKTLLLIGFFGMVIDTGLLGVCLLFTGDDEGKGGHPAASIMAVLLVFVFIVLFATGPGSIPWFLVSELFNQSARPTATSVAIAINWSANFLVGIMFPPLVGVIKSNVFFIFAGLQAFFTLFIFYKVPETRNKSIEEISSMFRQQSYQ</sequence>
<feature type="region of interest" description="Disordered" evidence="9">
    <location>
        <begin position="37"/>
        <end position="105"/>
    </location>
</feature>
<dbReference type="GO" id="GO:1990539">
    <property type="term" value="P:fructose import across plasma membrane"/>
    <property type="evidence" value="ECO:0007669"/>
    <property type="project" value="UniProtKB-ARBA"/>
</dbReference>
<evidence type="ECO:0000256" key="5">
    <source>
        <dbReference type="ARBA" id="ARBA00022989"/>
    </source>
</evidence>
<keyword evidence="4 10" id="KW-0812">Transmembrane</keyword>
<feature type="compositionally biased region" description="Basic and acidic residues" evidence="9">
    <location>
        <begin position="82"/>
        <end position="91"/>
    </location>
</feature>
<dbReference type="PANTHER" id="PTHR23503:SF8">
    <property type="entry name" value="FACILITATED GLUCOSE TRANSPORTER PROTEIN 1"/>
    <property type="match status" value="1"/>
</dbReference>
<keyword evidence="5 10" id="KW-1133">Transmembrane helix</keyword>
<dbReference type="InterPro" id="IPR020846">
    <property type="entry name" value="MFS_dom"/>
</dbReference>
<dbReference type="InParanoid" id="A0A7M7IW34"/>
<dbReference type="GO" id="GO:0005886">
    <property type="term" value="C:plasma membrane"/>
    <property type="evidence" value="ECO:0007669"/>
    <property type="project" value="UniProtKB-SubCell"/>
</dbReference>
<evidence type="ECO:0000256" key="6">
    <source>
        <dbReference type="ARBA" id="ARBA00023136"/>
    </source>
</evidence>
<comment type="similarity">
    <text evidence="8">Belongs to the major facilitator superfamily. Sugar transporter (TC 2.A.1.1) family.</text>
</comment>
<dbReference type="Pfam" id="PF00083">
    <property type="entry name" value="Sugar_tr"/>
    <property type="match status" value="1"/>
</dbReference>
<dbReference type="FunFam" id="1.20.1250.20:FF:001511">
    <property type="entry name" value="Solute carrier family 2, facilitated glucose transporter member 5"/>
    <property type="match status" value="1"/>
</dbReference>
<dbReference type="EnsemblMetazoa" id="XM_016990335">
    <property type="protein sequence ID" value="XP_016845824"/>
    <property type="gene ID" value="LOC100118965"/>
</dbReference>
<dbReference type="PROSITE" id="PS00217">
    <property type="entry name" value="SUGAR_TRANSPORT_2"/>
    <property type="match status" value="1"/>
</dbReference>
<feature type="transmembrane region" description="Helical" evidence="10">
    <location>
        <begin position="210"/>
        <end position="229"/>
    </location>
</feature>
<dbReference type="Gene3D" id="1.20.1250.20">
    <property type="entry name" value="MFS general substrate transporter like domains"/>
    <property type="match status" value="1"/>
</dbReference>
<feature type="transmembrane region" description="Helical" evidence="10">
    <location>
        <begin position="551"/>
        <end position="569"/>
    </location>
</feature>
<keyword evidence="13" id="KW-1185">Reference proteome</keyword>
<keyword evidence="3" id="KW-1003">Cell membrane</keyword>
<evidence type="ECO:0000256" key="8">
    <source>
        <dbReference type="RuleBase" id="RU003346"/>
    </source>
</evidence>
<dbReference type="InterPro" id="IPR005828">
    <property type="entry name" value="MFS_sugar_transport-like"/>
</dbReference>
<organism evidence="12 13">
    <name type="scientific">Nasonia vitripennis</name>
    <name type="common">Parasitic wasp</name>
    <dbReference type="NCBI Taxonomy" id="7425"/>
    <lineage>
        <taxon>Eukaryota</taxon>
        <taxon>Metazoa</taxon>
        <taxon>Ecdysozoa</taxon>
        <taxon>Arthropoda</taxon>
        <taxon>Hexapoda</taxon>
        <taxon>Insecta</taxon>
        <taxon>Pterygota</taxon>
        <taxon>Neoptera</taxon>
        <taxon>Endopterygota</taxon>
        <taxon>Hymenoptera</taxon>
        <taxon>Apocrita</taxon>
        <taxon>Proctotrupomorpha</taxon>
        <taxon>Chalcidoidea</taxon>
        <taxon>Pteromalidae</taxon>
        <taxon>Pteromalinae</taxon>
        <taxon>Nasonia</taxon>
    </lineage>
</organism>
<keyword evidence="2 8" id="KW-0813">Transport</keyword>
<evidence type="ECO:0000259" key="11">
    <source>
        <dbReference type="PROSITE" id="PS50850"/>
    </source>
</evidence>
<feature type="transmembrane region" description="Helical" evidence="10">
    <location>
        <begin position="522"/>
        <end position="545"/>
    </location>
</feature>
<feature type="transmembrane region" description="Helical" evidence="10">
    <location>
        <begin position="424"/>
        <end position="441"/>
    </location>
</feature>
<keyword evidence="7" id="KW-0325">Glycoprotein</keyword>
<evidence type="ECO:0000256" key="4">
    <source>
        <dbReference type="ARBA" id="ARBA00022692"/>
    </source>
</evidence>
<dbReference type="GO" id="GO:0005353">
    <property type="term" value="F:fructose transmembrane transporter activity"/>
    <property type="evidence" value="ECO:0007669"/>
    <property type="project" value="UniProtKB-ARBA"/>
</dbReference>
<name>A0A7M7IW34_NASVI</name>
<evidence type="ECO:0000256" key="9">
    <source>
        <dbReference type="SAM" id="MobiDB-lite"/>
    </source>
</evidence>
<dbReference type="NCBIfam" id="TIGR00879">
    <property type="entry name" value="SP"/>
    <property type="match status" value="1"/>
</dbReference>
<dbReference type="InterPro" id="IPR045263">
    <property type="entry name" value="GLUT"/>
</dbReference>
<evidence type="ECO:0000256" key="2">
    <source>
        <dbReference type="ARBA" id="ARBA00022448"/>
    </source>
</evidence>
<proteinExistence type="inferred from homology"/>
<dbReference type="InterPro" id="IPR003663">
    <property type="entry name" value="Sugar/inositol_transpt"/>
</dbReference>
<dbReference type="PROSITE" id="PS50850">
    <property type="entry name" value="MFS"/>
    <property type="match status" value="1"/>
</dbReference>
<dbReference type="Proteomes" id="UP000002358">
    <property type="component" value="Chromosome 1"/>
</dbReference>
<dbReference type="SUPFAM" id="SSF103473">
    <property type="entry name" value="MFS general substrate transporter"/>
    <property type="match status" value="1"/>
</dbReference>
<feature type="domain" description="Major facilitator superfamily (MFS) profile" evidence="11">
    <location>
        <begin position="124"/>
        <end position="575"/>
    </location>
</feature>
<evidence type="ECO:0000256" key="10">
    <source>
        <dbReference type="SAM" id="Phobius"/>
    </source>
</evidence>
<dbReference type="PROSITE" id="PS00216">
    <property type="entry name" value="SUGAR_TRANSPORT_1"/>
    <property type="match status" value="1"/>
</dbReference>
<feature type="transmembrane region" description="Helical" evidence="10">
    <location>
        <begin position="483"/>
        <end position="510"/>
    </location>
</feature>
<evidence type="ECO:0000313" key="13">
    <source>
        <dbReference type="Proteomes" id="UP000002358"/>
    </source>
</evidence>
<dbReference type="InterPro" id="IPR005829">
    <property type="entry name" value="Sugar_transporter_CS"/>
</dbReference>
<feature type="transmembrane region" description="Helical" evidence="10">
    <location>
        <begin position="270"/>
        <end position="290"/>
    </location>
</feature>
<dbReference type="PANTHER" id="PTHR23503">
    <property type="entry name" value="SOLUTE CARRIER FAMILY 2"/>
    <property type="match status" value="1"/>
</dbReference>
<evidence type="ECO:0000256" key="3">
    <source>
        <dbReference type="ARBA" id="ARBA00022475"/>
    </source>
</evidence>
<dbReference type="OrthoDB" id="4540492at2759"/>
<feature type="transmembrane region" description="Helical" evidence="10">
    <location>
        <begin position="448"/>
        <end position="471"/>
    </location>
</feature>
<comment type="subcellular location">
    <subcellularLocation>
        <location evidence="1">Cell membrane</location>
        <topology evidence="1">Multi-pass membrane protein</topology>
    </subcellularLocation>
</comment>